<dbReference type="KEGG" id="ela:UCREL1_9983"/>
<dbReference type="eggNOG" id="ENOG502SUUJ">
    <property type="taxonomic scope" value="Eukaryota"/>
</dbReference>
<dbReference type="AlphaFoldDB" id="M7SZR5"/>
<dbReference type="HOGENOM" id="CLU_025795_0_0_1"/>
<dbReference type="PANTHER" id="PTHR24148">
    <property type="entry name" value="ANKYRIN REPEAT DOMAIN-CONTAINING PROTEIN 39 HOMOLOG-RELATED"/>
    <property type="match status" value="1"/>
</dbReference>
<sequence length="575" mass="64890">MPRDKRRTLAQTRHARRGRSIFLWNDVEPQWPRRLLHIPSMTSVEWRDGNTYGPNDEREPNYSILTYTWGRWPAPGGPHIPVSGTTWAIPAVDEGKFTVASFKKVINKMGQDYDFAWIDAVCIDQENYDVKMDEIGKQVGIFANASEVYVWLWSLPSARLQDVYDNIMHCGASLEKGRGTFRQSPQMASSSATYDDTAPYNAHQEDGDALDRIPHAILSSLEVSINTLLGDPWFSSLWTLQEGMLRKDAIFLSQDAECVHHRVGLANPEAEMFTLARTFSTIRTALESYDRRSTEPSYMDLVGSIVEAVKRSGYPASTLANNPNIQWAAAKFRNATNAEDRIYGIMALYDIQVGDASPNVLKRNNPSLSELEREFVIALNAKSPLLGQLFVHTGPERPRGKSWEISRDIRVPHNLAMWDKQEFVDSCSIIGMSTGPAKVEGTLCFLKDLKRHWVTCLYETGLSPTDYHIDVVLDEYILKEHPAIIVAPTNHNSRTADPFEATFTLIDTTLEEFGEDAISVLELGGVSLHIYGLLLLHPPSDRSQAKRVGICKWDRYHAVKFTEPVREIVYTGLLE</sequence>
<dbReference type="PANTHER" id="PTHR24148:SF64">
    <property type="entry name" value="HETEROKARYON INCOMPATIBILITY DOMAIN-CONTAINING PROTEIN"/>
    <property type="match status" value="1"/>
</dbReference>
<evidence type="ECO:0000313" key="2">
    <source>
        <dbReference type="EMBL" id="EMR63076.1"/>
    </source>
</evidence>
<dbReference type="InterPro" id="IPR010730">
    <property type="entry name" value="HET"/>
</dbReference>
<keyword evidence="3" id="KW-1185">Reference proteome</keyword>
<feature type="domain" description="Heterokaryon incompatibility" evidence="1">
    <location>
        <begin position="62"/>
        <end position="242"/>
    </location>
</feature>
<dbReference type="EMBL" id="KB707284">
    <property type="protein sequence ID" value="EMR63076.1"/>
    <property type="molecule type" value="Genomic_DNA"/>
</dbReference>
<gene>
    <name evidence="2" type="ORF">UCREL1_9983</name>
</gene>
<dbReference type="STRING" id="1287681.M7SZR5"/>
<dbReference type="InterPro" id="IPR052895">
    <property type="entry name" value="HetReg/Transcr_Mod"/>
</dbReference>
<organism evidence="2 3">
    <name type="scientific">Eutypa lata (strain UCR-EL1)</name>
    <name type="common">Grapevine dieback disease fungus</name>
    <name type="synonym">Eutypa armeniacae</name>
    <dbReference type="NCBI Taxonomy" id="1287681"/>
    <lineage>
        <taxon>Eukaryota</taxon>
        <taxon>Fungi</taxon>
        <taxon>Dikarya</taxon>
        <taxon>Ascomycota</taxon>
        <taxon>Pezizomycotina</taxon>
        <taxon>Sordariomycetes</taxon>
        <taxon>Xylariomycetidae</taxon>
        <taxon>Xylariales</taxon>
        <taxon>Diatrypaceae</taxon>
        <taxon>Eutypa</taxon>
    </lineage>
</organism>
<dbReference type="OMA" id="FSELLWR"/>
<reference evidence="3" key="1">
    <citation type="journal article" date="2013" name="Genome Announc.">
        <title>Draft genome sequence of the grapevine dieback fungus Eutypa lata UCR-EL1.</title>
        <authorList>
            <person name="Blanco-Ulate B."/>
            <person name="Rolshausen P.E."/>
            <person name="Cantu D."/>
        </authorList>
    </citation>
    <scope>NUCLEOTIDE SEQUENCE [LARGE SCALE GENOMIC DNA]</scope>
    <source>
        <strain evidence="3">UCR-EL1</strain>
    </source>
</reference>
<dbReference type="Proteomes" id="UP000012174">
    <property type="component" value="Unassembled WGS sequence"/>
</dbReference>
<proteinExistence type="predicted"/>
<name>M7SZR5_EUTLA</name>
<accession>M7SZR5</accession>
<protein>
    <recommendedName>
        <fullName evidence="1">Heterokaryon incompatibility domain-containing protein</fullName>
    </recommendedName>
</protein>
<dbReference type="OrthoDB" id="2157530at2759"/>
<evidence type="ECO:0000313" key="3">
    <source>
        <dbReference type="Proteomes" id="UP000012174"/>
    </source>
</evidence>
<dbReference type="Pfam" id="PF06985">
    <property type="entry name" value="HET"/>
    <property type="match status" value="1"/>
</dbReference>
<evidence type="ECO:0000259" key="1">
    <source>
        <dbReference type="Pfam" id="PF06985"/>
    </source>
</evidence>